<dbReference type="Gene3D" id="3.10.129.110">
    <property type="entry name" value="Polyketide synthase dehydratase"/>
    <property type="match status" value="1"/>
</dbReference>
<evidence type="ECO:0000256" key="5">
    <source>
        <dbReference type="SAM" id="MobiDB-lite"/>
    </source>
</evidence>
<dbReference type="PROSITE" id="PS52019">
    <property type="entry name" value="PKS_MFAS_DH"/>
    <property type="match status" value="1"/>
</dbReference>
<evidence type="ECO:0000256" key="1">
    <source>
        <dbReference type="ARBA" id="ARBA00022450"/>
    </source>
</evidence>
<dbReference type="Gene3D" id="3.30.70.3290">
    <property type="match status" value="1"/>
</dbReference>
<dbReference type="InterPro" id="IPR001031">
    <property type="entry name" value="Thioesterase"/>
</dbReference>
<dbReference type="Pfam" id="PF00109">
    <property type="entry name" value="ketoacyl-synt"/>
    <property type="match status" value="1"/>
</dbReference>
<dbReference type="Pfam" id="PF16197">
    <property type="entry name" value="KAsynt_C_assoc"/>
    <property type="match status" value="1"/>
</dbReference>
<evidence type="ECO:0000256" key="2">
    <source>
        <dbReference type="ARBA" id="ARBA00022553"/>
    </source>
</evidence>
<dbReference type="Pfam" id="PF00698">
    <property type="entry name" value="Acyl_transf_1"/>
    <property type="match status" value="1"/>
</dbReference>
<dbReference type="Gene3D" id="3.40.366.10">
    <property type="entry name" value="Malonyl-Coenzyme A Acyl Carrier Protein, domain 2"/>
    <property type="match status" value="3"/>
</dbReference>
<feature type="active site" description="Proton donor; for dehydratase activity" evidence="4">
    <location>
        <position position="1470"/>
    </location>
</feature>
<dbReference type="InterPro" id="IPR018201">
    <property type="entry name" value="Ketoacyl_synth_AS"/>
</dbReference>
<dbReference type="InterPro" id="IPR042104">
    <property type="entry name" value="PKS_dehydratase_sf"/>
</dbReference>
<feature type="region of interest" description="C-terminal hotdog fold" evidence="4">
    <location>
        <begin position="1409"/>
        <end position="1560"/>
    </location>
</feature>
<dbReference type="Pfam" id="PF21089">
    <property type="entry name" value="PKS_DH_N"/>
    <property type="match status" value="1"/>
</dbReference>
<dbReference type="Gene3D" id="3.30.70.250">
    <property type="entry name" value="Malonyl-CoA ACP transacylase, ACP-binding"/>
    <property type="match status" value="1"/>
</dbReference>
<dbReference type="OrthoDB" id="329835at2759"/>
<dbReference type="PROSITE" id="PS00012">
    <property type="entry name" value="PHOSPHOPANTETHEINE"/>
    <property type="match status" value="1"/>
</dbReference>
<protein>
    <submittedName>
        <fullName evidence="9">Ketoacyl-synt-domain-containing protein</fullName>
    </submittedName>
</protein>
<feature type="domain" description="Carrier" evidence="6">
    <location>
        <begin position="1615"/>
        <end position="1692"/>
    </location>
</feature>
<dbReference type="Gene3D" id="3.40.50.1820">
    <property type="entry name" value="alpha/beta hydrolase"/>
    <property type="match status" value="1"/>
</dbReference>
<dbReference type="InterPro" id="IPR009081">
    <property type="entry name" value="PP-bd_ACP"/>
</dbReference>
<dbReference type="GO" id="GO:0006633">
    <property type="term" value="P:fatty acid biosynthetic process"/>
    <property type="evidence" value="ECO:0007669"/>
    <property type="project" value="InterPro"/>
</dbReference>
<dbReference type="InterPro" id="IPR049900">
    <property type="entry name" value="PKS_mFAS_DH"/>
</dbReference>
<dbReference type="EMBL" id="MU006248">
    <property type="protein sequence ID" value="KAF2818864.1"/>
    <property type="molecule type" value="Genomic_DNA"/>
</dbReference>
<keyword evidence="10" id="KW-1185">Reference proteome</keyword>
<dbReference type="Pfam" id="PF00975">
    <property type="entry name" value="Thioesterase"/>
    <property type="match status" value="1"/>
</dbReference>
<dbReference type="GO" id="GO:0004312">
    <property type="term" value="F:fatty acid synthase activity"/>
    <property type="evidence" value="ECO:0007669"/>
    <property type="project" value="TreeGrafter"/>
</dbReference>
<dbReference type="Pfam" id="PF02801">
    <property type="entry name" value="Ketoacyl-synt_C"/>
    <property type="match status" value="1"/>
</dbReference>
<dbReference type="SUPFAM" id="SSF55048">
    <property type="entry name" value="Probable ACP-binding domain of malonyl-CoA ACP transacylase"/>
    <property type="match status" value="1"/>
</dbReference>
<dbReference type="InterPro" id="IPR020841">
    <property type="entry name" value="PKS_Beta-ketoAc_synthase_dom"/>
</dbReference>
<dbReference type="InterPro" id="IPR001227">
    <property type="entry name" value="Ac_transferase_dom_sf"/>
</dbReference>
<feature type="region of interest" description="Disordered" evidence="5">
    <location>
        <begin position="1589"/>
        <end position="1610"/>
    </location>
</feature>
<dbReference type="PROSITE" id="PS52004">
    <property type="entry name" value="KS3_2"/>
    <property type="match status" value="1"/>
</dbReference>
<feature type="domain" description="PKS/mFAS DH" evidence="8">
    <location>
        <begin position="1272"/>
        <end position="1560"/>
    </location>
</feature>
<name>A0A6A6ZEX4_9PLEO</name>
<evidence type="ECO:0000259" key="8">
    <source>
        <dbReference type="PROSITE" id="PS52019"/>
    </source>
</evidence>
<dbReference type="Pfam" id="PF14765">
    <property type="entry name" value="PS-DH"/>
    <property type="match status" value="1"/>
</dbReference>
<dbReference type="Pfam" id="PF00550">
    <property type="entry name" value="PP-binding"/>
    <property type="match status" value="2"/>
</dbReference>
<keyword evidence="3" id="KW-0808">Transferase</keyword>
<evidence type="ECO:0000259" key="6">
    <source>
        <dbReference type="PROSITE" id="PS50075"/>
    </source>
</evidence>
<dbReference type="SUPFAM" id="SSF53901">
    <property type="entry name" value="Thiolase-like"/>
    <property type="match status" value="1"/>
</dbReference>
<dbReference type="InterPro" id="IPR014031">
    <property type="entry name" value="Ketoacyl_synth_C"/>
</dbReference>
<dbReference type="Gene3D" id="1.10.1200.10">
    <property type="entry name" value="ACP-like"/>
    <property type="match status" value="2"/>
</dbReference>
<evidence type="ECO:0000256" key="3">
    <source>
        <dbReference type="ARBA" id="ARBA00022679"/>
    </source>
</evidence>
<dbReference type="SUPFAM" id="SSF52151">
    <property type="entry name" value="FabD/lysophospholipase-like"/>
    <property type="match status" value="1"/>
</dbReference>
<dbReference type="InterPro" id="IPR050091">
    <property type="entry name" value="PKS_NRPS_Biosynth_Enz"/>
</dbReference>
<keyword evidence="1" id="KW-0596">Phosphopantetheine</keyword>
<dbReference type="InterPro" id="IPR006162">
    <property type="entry name" value="Ppantetheine_attach_site"/>
</dbReference>
<dbReference type="InterPro" id="IPR016036">
    <property type="entry name" value="Malonyl_transacylase_ACP-bd"/>
</dbReference>
<dbReference type="GO" id="GO:0044550">
    <property type="term" value="P:secondary metabolite biosynthetic process"/>
    <property type="evidence" value="ECO:0007669"/>
    <property type="project" value="TreeGrafter"/>
</dbReference>
<gene>
    <name evidence="9" type="ORF">CC86DRAFT_413515</name>
</gene>
<dbReference type="PANTHER" id="PTHR43775">
    <property type="entry name" value="FATTY ACID SYNTHASE"/>
    <property type="match status" value="1"/>
</dbReference>
<dbReference type="Pfam" id="PF16073">
    <property type="entry name" value="SAT"/>
    <property type="match status" value="1"/>
</dbReference>
<dbReference type="GO" id="GO:0004315">
    <property type="term" value="F:3-oxoacyl-[acyl-carrier-protein] synthase activity"/>
    <property type="evidence" value="ECO:0007669"/>
    <property type="project" value="InterPro"/>
</dbReference>
<organism evidence="9 10">
    <name type="scientific">Ophiobolus disseminans</name>
    <dbReference type="NCBI Taxonomy" id="1469910"/>
    <lineage>
        <taxon>Eukaryota</taxon>
        <taxon>Fungi</taxon>
        <taxon>Dikarya</taxon>
        <taxon>Ascomycota</taxon>
        <taxon>Pezizomycotina</taxon>
        <taxon>Dothideomycetes</taxon>
        <taxon>Pleosporomycetidae</taxon>
        <taxon>Pleosporales</taxon>
        <taxon>Pleosporineae</taxon>
        <taxon>Phaeosphaeriaceae</taxon>
        <taxon>Ophiobolus</taxon>
    </lineage>
</organism>
<dbReference type="InterPro" id="IPR014043">
    <property type="entry name" value="Acyl_transferase_dom"/>
</dbReference>
<evidence type="ECO:0000313" key="10">
    <source>
        <dbReference type="Proteomes" id="UP000799424"/>
    </source>
</evidence>
<feature type="active site" description="Proton acceptor; for dehydratase activity" evidence="4">
    <location>
        <position position="1301"/>
    </location>
</feature>
<dbReference type="SMART" id="SM00827">
    <property type="entry name" value="PKS_AT"/>
    <property type="match status" value="1"/>
</dbReference>
<dbReference type="PROSITE" id="PS50075">
    <property type="entry name" value="CARRIER"/>
    <property type="match status" value="1"/>
</dbReference>
<feature type="domain" description="Ketosynthase family 3 (KS3)" evidence="7">
    <location>
        <begin position="367"/>
        <end position="796"/>
    </location>
</feature>
<dbReference type="InterPro" id="IPR016039">
    <property type="entry name" value="Thiolase-like"/>
</dbReference>
<dbReference type="InterPro" id="IPR032088">
    <property type="entry name" value="SAT"/>
</dbReference>
<reference evidence="9" key="1">
    <citation type="journal article" date="2020" name="Stud. Mycol.">
        <title>101 Dothideomycetes genomes: a test case for predicting lifestyles and emergence of pathogens.</title>
        <authorList>
            <person name="Haridas S."/>
            <person name="Albert R."/>
            <person name="Binder M."/>
            <person name="Bloem J."/>
            <person name="Labutti K."/>
            <person name="Salamov A."/>
            <person name="Andreopoulos B."/>
            <person name="Baker S."/>
            <person name="Barry K."/>
            <person name="Bills G."/>
            <person name="Bluhm B."/>
            <person name="Cannon C."/>
            <person name="Castanera R."/>
            <person name="Culley D."/>
            <person name="Daum C."/>
            <person name="Ezra D."/>
            <person name="Gonzalez J."/>
            <person name="Henrissat B."/>
            <person name="Kuo A."/>
            <person name="Liang C."/>
            <person name="Lipzen A."/>
            <person name="Lutzoni F."/>
            <person name="Magnuson J."/>
            <person name="Mondo S."/>
            <person name="Nolan M."/>
            <person name="Ohm R."/>
            <person name="Pangilinan J."/>
            <person name="Park H.-J."/>
            <person name="Ramirez L."/>
            <person name="Alfaro M."/>
            <person name="Sun H."/>
            <person name="Tritt A."/>
            <person name="Yoshinaga Y."/>
            <person name="Zwiers L.-H."/>
            <person name="Turgeon B."/>
            <person name="Goodwin S."/>
            <person name="Spatafora J."/>
            <person name="Crous P."/>
            <person name="Grigoriev I."/>
        </authorList>
    </citation>
    <scope>NUCLEOTIDE SEQUENCE</scope>
    <source>
        <strain evidence="9">CBS 113818</strain>
    </source>
</reference>
<dbReference type="InterPro" id="IPR029058">
    <property type="entry name" value="AB_hydrolase_fold"/>
</dbReference>
<proteinExistence type="predicted"/>
<dbReference type="SMART" id="SM00826">
    <property type="entry name" value="PKS_DH"/>
    <property type="match status" value="1"/>
</dbReference>
<dbReference type="InterPro" id="IPR036736">
    <property type="entry name" value="ACP-like_sf"/>
</dbReference>
<dbReference type="InterPro" id="IPR049552">
    <property type="entry name" value="PKS_DH_N"/>
</dbReference>
<dbReference type="InterPro" id="IPR016035">
    <property type="entry name" value="Acyl_Trfase/lysoPLipase"/>
</dbReference>
<dbReference type="PROSITE" id="PS00606">
    <property type="entry name" value="KS3_1"/>
    <property type="match status" value="1"/>
</dbReference>
<dbReference type="InterPro" id="IPR032821">
    <property type="entry name" value="PKS_assoc"/>
</dbReference>
<dbReference type="InterPro" id="IPR049551">
    <property type="entry name" value="PKS_DH_C"/>
</dbReference>
<feature type="region of interest" description="N-terminal hotdog fold" evidence="4">
    <location>
        <begin position="1272"/>
        <end position="1388"/>
    </location>
</feature>
<dbReference type="Gene3D" id="3.40.47.10">
    <property type="match status" value="1"/>
</dbReference>
<accession>A0A6A6ZEX4</accession>
<evidence type="ECO:0000313" key="9">
    <source>
        <dbReference type="EMBL" id="KAF2818864.1"/>
    </source>
</evidence>
<dbReference type="SUPFAM" id="SSF47336">
    <property type="entry name" value="ACP-like"/>
    <property type="match status" value="2"/>
</dbReference>
<dbReference type="Proteomes" id="UP000799424">
    <property type="component" value="Unassembled WGS sequence"/>
</dbReference>
<sequence length="2076" mass="224251">MSRDILLFAGQGSSLSFDEVRILSTSKAAARFLESCHEALTVEFRNLAATEKLAVEGIVHLFPSPSSLTNPTVQDHPVAQGIALYVHQLLEFFSYVENSHTRNSEILESAGFCSGILPAVIISLCPDPRSLEFLQIATTGFRIAFWIGLRASLFCQRLSNDETRGFPWSLTVQGLAVSELEELLTAYNESAQPALPLRISALLSKRAISVAGEGQRLHELTLKLPTHATFRFANIHGYYHGGECMLDTLGEVLHDAHRRGITLPSREALRFPVRSTVDGKYLNAGTSSTALLETILQHILVHRVDWNLASEKLVEDAFERLSADNNLRCNILAMGPSSRSLLRAINGRSTHSRLGITNFEPADEPSHDDIAIVGMSVNYPSGKGPEQLWETLENGLNVVQEVPSSRFSISDYYDDNADNNKSSRKMGSKHGNFLDDPFAFDNNFFRISPREAKSMDPQQRLLLHAAFEAMEDAGYAPDSTPSFQRESTSVFVGAATLDYVDNTRNDIDVYYSPGTLRAFLSGRIAYAYQLKGPSVVVDTACSSSTVALYQACRALQAGDCTSALAGGVNVISSPDMYLGLSRAHFLSPTGQCKPWDASADGYCRAEGCGLFVLKRLSDAVAEGDRIYGVIRGVEVNQCGTATSITHPDADTQAKLFSTLLTKTKIDPNSIDVVEAHGTGTQAGDYAEVKSLLAAFGAARPPSSPLLLSSIKGNIGHAEAASGAAGLTKLILMMQHQRVPQQAAHETLNPRLASMTEHNMLVPTKTMEWKAAPGRPRRALLNNFGAAGSNAAVILEEYIQPTSKISKSSPRSCQVLNISAKTADALEKLRLGYCEYLEQSRSTSLLASLCYSANARRQEFDAFRISVSGFSGEDIFGKLQQVKIPSRAAPSKKRFIAFVFSGQGSIYAGMGAELLSTAPIFRDNVRLCNATLDSLGFPTVDALISEDLGRLDALELRERIIVSQCACFVLEYCLAQLWISMGVVPDVVTGHSLGEYAALATVGILSLHDALLLVARRAELMAELCQQNSTGMAACNLAPSKAESLIARFEGLTVACKNSTDDCVVAGPLTALKQFVDLCKSSGHKAKILDVPFAFHSAAMDSILEPFAQVVAAVTINPPKIQLVSSYLGRLAVKEDFCVKNFLGHAREPVEFIRATEAIPELAGDKKMSFIEIGPAPITLPLLKASLKQTEATYLPSLKPKEQSWVTMSSTLSSLFLHHVPVRWRQVYAGLDVKFLTDIPRYPLAPTTFVVPFVEAASKPGNQDAVTRSPFNRFLDGTQSTSARGSVFKSQLSTLAEFIKAHEVSGAPLCPASVYIELALEALYSIKHEQGRFQTLTDVTFDKPLVYSDDKSGTDVHTHITAKGSSFQVLSEGDTLHCAGAIATITEGNIVQDFARRTSYIKRQTQSVAFVDQFSTRFLYDVIFPRVVAYSGPYITIKQLSIASSGLEGFGTFQIPASGRDGFVCPPAFTDTLLHAAGFVANSKINADEVCICVKVERITVPGPPATADNTIYDREMGIYCGLVEYGDSVIGDAYALDEYGNVVACVEGMHFKRLRQKSFQAHLARTIASSSKPQQAAVVAHSRKNNTVEPEKISRISRSTSTDRKTALAGDPTQASIRPMLYNTISEVCGTANADLSGSISLSDIGVDSLLTIELTIALQRQFAGMGLSVSGSDIANCETVGQIEEVLERAGASQTDHTPPADQVPVLSMGQSTPMSEASVASDDVRRVEEFFQEVCGFSLQGLDKETTLDSLGVDSLLSIELVHGLNHSFGIRLDGVSISELSVRAFEEAVFPAEPEPVKQQTPPAQSDYHDVPASDGLITTGVHAFSVLLHKGTNTNKAPLYLFHDGSGLSNVYARLTNLDRDVYGVSSIDFSGIDPSITTLESLANCYIAKLDLTSKHTILLGGWSFGGILAFEISRQLSMPTPSPRPHILGVILIDSPSPLSHTPLPAPIISHITSRMPTTPTSAAIKAQFQRNAALLGTYAPPLGGHGVPCVMLKCTDLFDAKGLCGVEYGWLSDEDARVASVAAWEGVVGGEVEVLDVPGDHFGVFEGRNVERVSKQVRWAGEILEGRGG</sequence>
<evidence type="ECO:0000256" key="4">
    <source>
        <dbReference type="PROSITE-ProRule" id="PRU01363"/>
    </source>
</evidence>
<dbReference type="InterPro" id="IPR014030">
    <property type="entry name" value="Ketoacyl_synth_N"/>
</dbReference>
<keyword evidence="2" id="KW-0597">Phosphoprotein</keyword>
<dbReference type="InterPro" id="IPR020807">
    <property type="entry name" value="PKS_DH"/>
</dbReference>
<dbReference type="SUPFAM" id="SSF53474">
    <property type="entry name" value="alpha/beta-Hydrolases"/>
    <property type="match status" value="1"/>
</dbReference>
<dbReference type="PANTHER" id="PTHR43775:SF37">
    <property type="entry name" value="SI:DKEY-61P9.11"/>
    <property type="match status" value="1"/>
</dbReference>
<dbReference type="SMART" id="SM00825">
    <property type="entry name" value="PKS_KS"/>
    <property type="match status" value="1"/>
</dbReference>
<evidence type="ECO:0000259" key="7">
    <source>
        <dbReference type="PROSITE" id="PS52004"/>
    </source>
</evidence>
<dbReference type="CDD" id="cd00833">
    <property type="entry name" value="PKS"/>
    <property type="match status" value="1"/>
</dbReference>